<evidence type="ECO:0008006" key="3">
    <source>
        <dbReference type="Google" id="ProtNLM"/>
    </source>
</evidence>
<dbReference type="RefSeq" id="WP_089858667.1">
    <property type="nucleotide sequence ID" value="NZ_FNDW01000007.1"/>
</dbReference>
<reference evidence="2" key="1">
    <citation type="submission" date="2016-10" db="EMBL/GenBank/DDBJ databases">
        <authorList>
            <person name="Varghese N."/>
            <person name="Submissions S."/>
        </authorList>
    </citation>
    <scope>NUCLEOTIDE SEQUENCE [LARGE SCALE GENOMIC DNA]</scope>
    <source>
        <strain evidence="2">DSM 17071</strain>
    </source>
</reference>
<name>A0A1G8KEX3_9FLAO</name>
<evidence type="ECO:0000313" key="1">
    <source>
        <dbReference type="EMBL" id="SDI41993.1"/>
    </source>
</evidence>
<proteinExistence type="predicted"/>
<gene>
    <name evidence="1" type="ORF">SAMN05421846_107114</name>
</gene>
<accession>A0A1G8KEX3</accession>
<evidence type="ECO:0000313" key="2">
    <source>
        <dbReference type="Proteomes" id="UP000198869"/>
    </source>
</evidence>
<organism evidence="1 2">
    <name type="scientific">Chryseobacterium taeanense</name>
    <dbReference type="NCBI Taxonomy" id="311334"/>
    <lineage>
        <taxon>Bacteria</taxon>
        <taxon>Pseudomonadati</taxon>
        <taxon>Bacteroidota</taxon>
        <taxon>Flavobacteriia</taxon>
        <taxon>Flavobacteriales</taxon>
        <taxon>Weeksellaceae</taxon>
        <taxon>Chryseobacterium group</taxon>
        <taxon>Chryseobacterium</taxon>
    </lineage>
</organism>
<protein>
    <recommendedName>
        <fullName evidence="3">LURP-one-related</fullName>
    </recommendedName>
</protein>
<sequence length="153" mass="18391">MKTFKIKKTKTSYKLFDDHEILVGEILFDYFLGRNRRVKINNKLYKVKYSGFLGHFLKFIDESGKLTVMIDSSKSRMFYYGDPYTEIYDFKTKGWWHSSTNLVDHRDDTLLIRMRHRNLFFTSEYEIAITENSFNNTIVILAFLYYNIEAIEN</sequence>
<keyword evidence="2" id="KW-1185">Reference proteome</keyword>
<dbReference type="EMBL" id="FNDW01000007">
    <property type="protein sequence ID" value="SDI41993.1"/>
    <property type="molecule type" value="Genomic_DNA"/>
</dbReference>
<dbReference type="AlphaFoldDB" id="A0A1G8KEX3"/>
<dbReference type="OrthoDB" id="1261472at2"/>
<dbReference type="Proteomes" id="UP000198869">
    <property type="component" value="Unassembled WGS sequence"/>
</dbReference>